<keyword evidence="3" id="KW-1185">Reference proteome</keyword>
<proteinExistence type="predicted"/>
<gene>
    <name evidence="2" type="ORF">SAMN05444349_1418</name>
</gene>
<dbReference type="Pfam" id="PF01841">
    <property type="entry name" value="Transglut_core"/>
    <property type="match status" value="1"/>
</dbReference>
<dbReference type="PANTHER" id="PTHR35532:SF5">
    <property type="entry name" value="CARBOHYDRATE-BINDING DOMAIN-CONTAINING PROTEIN"/>
    <property type="match status" value="1"/>
</dbReference>
<dbReference type="Proteomes" id="UP000184436">
    <property type="component" value="Unassembled WGS sequence"/>
</dbReference>
<feature type="domain" description="Transglutaminase-like" evidence="1">
    <location>
        <begin position="177"/>
        <end position="236"/>
    </location>
</feature>
<dbReference type="PROSITE" id="PS51257">
    <property type="entry name" value="PROKAR_LIPOPROTEIN"/>
    <property type="match status" value="1"/>
</dbReference>
<dbReference type="InterPro" id="IPR038765">
    <property type="entry name" value="Papain-like_cys_pep_sf"/>
</dbReference>
<evidence type="ECO:0000313" key="2">
    <source>
        <dbReference type="EMBL" id="SHF86213.1"/>
    </source>
</evidence>
<dbReference type="RefSeq" id="WP_073350333.1">
    <property type="nucleotide sequence ID" value="NZ_FQVD01000041.1"/>
</dbReference>
<organism evidence="2 3">
    <name type="scientific">Bacteroides faecichinchillae</name>
    <dbReference type="NCBI Taxonomy" id="871325"/>
    <lineage>
        <taxon>Bacteria</taxon>
        <taxon>Pseudomonadati</taxon>
        <taxon>Bacteroidota</taxon>
        <taxon>Bacteroidia</taxon>
        <taxon>Bacteroidales</taxon>
        <taxon>Bacteroidaceae</taxon>
        <taxon>Bacteroides</taxon>
    </lineage>
</organism>
<evidence type="ECO:0000313" key="3">
    <source>
        <dbReference type="Proteomes" id="UP000184436"/>
    </source>
</evidence>
<name>A0A1M5F3U7_9BACE</name>
<dbReference type="AlphaFoldDB" id="A0A1M5F3U7"/>
<dbReference type="STRING" id="871325.SAMN05444349_1418"/>
<dbReference type="OrthoDB" id="9787782at2"/>
<dbReference type="Gene3D" id="2.60.40.1120">
    <property type="entry name" value="Carboxypeptidase-like, regulatory domain"/>
    <property type="match status" value="1"/>
</dbReference>
<sequence length="925" mass="104017">MKTQIQLLFVPILSVMIVSCSEPHFLKEETYRNQVIQDFEQKQQALPNGDLFAIFSNKDLTVSEREALMFLYAYMPIGDVTDYPGIYYLENFRLSERTRGEMPWGKVVPDKLYRHFVLPIRVNNENLDDSRKLFYGELKDRVKNLSMKEAILEVNHWCHEKVVYRPSDARTSSPLASVKTAYGRCGEESTFTVAALRAVGIPARQVYTPRWAHTDDNHAWVEAWADGQWYFFGACEPEAVLNLGWFNAPASRGMLMHTKVFGRYNGPEEIMLETPNYTEINVIDNYAPTAKALVTVTDTDGKPVVGVKVDFKVYNYAEFYTVATKYTDTNGQTSLTAGKGDMLVWASKDGQFGYSKLSFGKEDALVLALDKKEGEAYTLDLDIVPPVEGANLPEVTPEQRAANDLRLAKEDSIRNAYVGTMMTEERAKAALSTFKLNESEIDKMVKMLVASRGNYQTLIDFLKNAAGEGKEDLAIELLRVLSAKDWRDVSIEVLKDHYQNAPDPQKVSLGTSVEIINPRVANEMLTPYRNFLRNAIPQSDAETFVKDPTRLVEWCKKEIKIDNDLNSQRIPISPEGVWKARVADEKSRDIFFVAMARTLGIPAWIDEVTGKVQYVDMNPFMENGKQINLKEGRTLDVNFNASTPVQASTGLLYATYHPIPSLSDPKYYSHFTLSKYKDGTFRLLNYDEGDVDMGGGATWSNLLKKGIRLDAGYYMLVSGTRMASGAVLSQVSFFNVEPEKTTTVDLVMRESKDQVQVIGNFNSESLYHPIGTESGNNLTSERCGTVQGDTKEVISQSILQACGRGYFVVAVLGVGQEPTNHALRDIAALGSEFEKWGRKMVFLFPSEEQYKKFRPAEFQGLPSTIIYGIDIDNSIQKQIAESMKLSNQTILPMFIIADTFNRVVFVSQGYTIGLGEQLMKVIHGL</sequence>
<evidence type="ECO:0000259" key="1">
    <source>
        <dbReference type="SMART" id="SM00460"/>
    </source>
</evidence>
<reference evidence="2 3" key="1">
    <citation type="submission" date="2016-11" db="EMBL/GenBank/DDBJ databases">
        <authorList>
            <person name="Jaros S."/>
            <person name="Januszkiewicz K."/>
            <person name="Wedrychowicz H."/>
        </authorList>
    </citation>
    <scope>NUCLEOTIDE SEQUENCE [LARGE SCALE GENOMIC DNA]</scope>
    <source>
        <strain evidence="2 3">DSM 26883</strain>
    </source>
</reference>
<dbReference type="SUPFAM" id="SSF54001">
    <property type="entry name" value="Cysteine proteinases"/>
    <property type="match status" value="1"/>
</dbReference>
<dbReference type="InterPro" id="IPR002931">
    <property type="entry name" value="Transglutaminase-like"/>
</dbReference>
<dbReference type="EMBL" id="FQVD01000041">
    <property type="protein sequence ID" value="SHF86213.1"/>
    <property type="molecule type" value="Genomic_DNA"/>
</dbReference>
<accession>A0A1M5F3U7</accession>
<protein>
    <submittedName>
        <fullName evidence="2">Transglutaminase-like superfamily protein</fullName>
    </submittedName>
</protein>
<dbReference type="PANTHER" id="PTHR35532">
    <property type="entry name" value="SIMILAR TO POLYHYDROXYALKANOATE DEPOLYMERASE"/>
    <property type="match status" value="1"/>
</dbReference>
<dbReference type="SMART" id="SM00460">
    <property type="entry name" value="TGc"/>
    <property type="match status" value="1"/>
</dbReference>
<dbReference type="Gene3D" id="3.10.620.30">
    <property type="match status" value="1"/>
</dbReference>